<dbReference type="EMBL" id="JAPDRK010000021">
    <property type="protein sequence ID" value="KAJ9603605.1"/>
    <property type="molecule type" value="Genomic_DNA"/>
</dbReference>
<dbReference type="Proteomes" id="UP001172673">
    <property type="component" value="Unassembled WGS sequence"/>
</dbReference>
<reference evidence="1" key="1">
    <citation type="submission" date="2022-10" db="EMBL/GenBank/DDBJ databases">
        <title>Culturing micro-colonial fungi from biological soil crusts in the Mojave desert and describing Neophaeococcomyces mojavensis, and introducing the new genera and species Taxawa tesnikishii.</title>
        <authorList>
            <person name="Kurbessoian T."/>
            <person name="Stajich J.E."/>
        </authorList>
    </citation>
    <scope>NUCLEOTIDE SEQUENCE</scope>
    <source>
        <strain evidence="1">TK_41</strain>
    </source>
</reference>
<accession>A0AA39CCV0</accession>
<dbReference type="Gene3D" id="3.40.630.30">
    <property type="match status" value="1"/>
</dbReference>
<dbReference type="AlphaFoldDB" id="A0AA39CCV0"/>
<protein>
    <submittedName>
        <fullName evidence="1">Uncharacterized protein</fullName>
    </submittedName>
</protein>
<organism evidence="1 2">
    <name type="scientific">Cladophialophora chaetospira</name>
    <dbReference type="NCBI Taxonomy" id="386627"/>
    <lineage>
        <taxon>Eukaryota</taxon>
        <taxon>Fungi</taxon>
        <taxon>Dikarya</taxon>
        <taxon>Ascomycota</taxon>
        <taxon>Pezizomycotina</taxon>
        <taxon>Eurotiomycetes</taxon>
        <taxon>Chaetothyriomycetidae</taxon>
        <taxon>Chaetothyriales</taxon>
        <taxon>Herpotrichiellaceae</taxon>
        <taxon>Cladophialophora</taxon>
    </lineage>
</organism>
<evidence type="ECO:0000313" key="1">
    <source>
        <dbReference type="EMBL" id="KAJ9603605.1"/>
    </source>
</evidence>
<evidence type="ECO:0000313" key="2">
    <source>
        <dbReference type="Proteomes" id="UP001172673"/>
    </source>
</evidence>
<gene>
    <name evidence="1" type="ORF">H2200_011791</name>
</gene>
<keyword evidence="2" id="KW-1185">Reference proteome</keyword>
<sequence>MTKLSAATATNPTNLPPRYEIRRLTEEHIPFVLAIVLHSNMFYSPVWPVVYPEEKTARVYKGYPAGDYLIRHQIESGHSFGVFDLEYKFKREESKPDGKLYWDLKDTTLDKDQLQDQMDFPLVSVALAYDGIDALDMAQIMPLMEVLPLFGTVYHTLEQADKRPGESWKPTAKKQVLMRNATSSRHDVEGKGIMKALAQFLMRYAHEQGFRGIQIECLADAVTKVWSQPPKPFKSTIVCEFNCGTLEEEEEVDGVKRKFKPFGDKCYQRATKVYCDLRPSEANGHANGAVEHPAVGALG</sequence>
<proteinExistence type="predicted"/>
<name>A0AA39CCV0_9EURO</name>
<comment type="caution">
    <text evidence="1">The sequence shown here is derived from an EMBL/GenBank/DDBJ whole genome shotgun (WGS) entry which is preliminary data.</text>
</comment>